<comment type="caution">
    <text evidence="3">The sequence shown here is derived from an EMBL/GenBank/DDBJ whole genome shotgun (WGS) entry which is preliminary data.</text>
</comment>
<feature type="transmembrane region" description="Helical" evidence="2">
    <location>
        <begin position="359"/>
        <end position="381"/>
    </location>
</feature>
<feature type="transmembrane region" description="Helical" evidence="2">
    <location>
        <begin position="277"/>
        <end position="299"/>
    </location>
</feature>
<proteinExistence type="predicted"/>
<keyword evidence="2" id="KW-1133">Transmembrane helix</keyword>
<dbReference type="EMBL" id="JACHDO010000001">
    <property type="protein sequence ID" value="MBB5490241.1"/>
    <property type="molecule type" value="Genomic_DNA"/>
</dbReference>
<feature type="transmembrane region" description="Helical" evidence="2">
    <location>
        <begin position="131"/>
        <end position="152"/>
    </location>
</feature>
<keyword evidence="2" id="KW-0812">Transmembrane</keyword>
<dbReference type="RefSeq" id="WP_246420171.1">
    <property type="nucleotide sequence ID" value="NZ_BAAAKM010000119.1"/>
</dbReference>
<sequence length="410" mass="42376">MSAPRSTDPTGSTPAAAGQSATAAAATGPVGCDPRSAPRGRDHSPGTRHPPAWSLPYGAALAWSAAALGMALGWLTGVVPPGLSEASAFGALLTTGHLGVAASVTFLVGALGVVIALLLPRSRAPRLLEASAWTVFAVLLLAYIDSTLLVWLGYGLAMPVLVWVEPALGVDYVALTLSAHLLQTLYFTAGAGIWAWASLTHRRRRLGGCVRCARTTAWTPDAERALRGRALRTGRVAVVGALVLALFYPALRLPWLFGYSMGMAEEAFAAVSSDPTAMMTGLGLGAAGVLGAVLMLGLVQGWGVRFPRWMVGLAGRRVPVTLAVLPATLVAMALVGMGRSVLVQFWQLGGVEPGMGSHAVAFGAMPLWGAALAVATAAYAVRRRAECGACGRGLPEAWPVAAPPLLPRKR</sequence>
<name>A0A840WB38_9ACTN</name>
<feature type="transmembrane region" description="Helical" evidence="2">
    <location>
        <begin position="55"/>
        <end position="76"/>
    </location>
</feature>
<keyword evidence="4" id="KW-1185">Reference proteome</keyword>
<feature type="transmembrane region" description="Helical" evidence="2">
    <location>
        <begin position="236"/>
        <end position="257"/>
    </location>
</feature>
<evidence type="ECO:0000313" key="4">
    <source>
        <dbReference type="Proteomes" id="UP000579647"/>
    </source>
</evidence>
<reference evidence="3 4" key="1">
    <citation type="submission" date="2020-08" db="EMBL/GenBank/DDBJ databases">
        <title>Sequencing the genomes of 1000 actinobacteria strains.</title>
        <authorList>
            <person name="Klenk H.-P."/>
        </authorList>
    </citation>
    <scope>NUCLEOTIDE SEQUENCE [LARGE SCALE GENOMIC DNA]</scope>
    <source>
        <strain evidence="3 4">DSM 44598</strain>
    </source>
</reference>
<feature type="transmembrane region" description="Helical" evidence="2">
    <location>
        <begin position="320"/>
        <end position="339"/>
    </location>
</feature>
<dbReference type="Proteomes" id="UP000579647">
    <property type="component" value="Unassembled WGS sequence"/>
</dbReference>
<accession>A0A840WB38</accession>
<feature type="transmembrane region" description="Helical" evidence="2">
    <location>
        <begin position="172"/>
        <end position="197"/>
    </location>
</feature>
<feature type="transmembrane region" description="Helical" evidence="2">
    <location>
        <begin position="96"/>
        <end position="119"/>
    </location>
</feature>
<evidence type="ECO:0000256" key="1">
    <source>
        <dbReference type="SAM" id="MobiDB-lite"/>
    </source>
</evidence>
<evidence type="ECO:0000313" key="3">
    <source>
        <dbReference type="EMBL" id="MBB5490241.1"/>
    </source>
</evidence>
<protein>
    <submittedName>
        <fullName evidence="3">Uncharacterized protein</fullName>
    </submittedName>
</protein>
<feature type="compositionally biased region" description="Low complexity" evidence="1">
    <location>
        <begin position="10"/>
        <end position="29"/>
    </location>
</feature>
<evidence type="ECO:0000256" key="2">
    <source>
        <dbReference type="SAM" id="Phobius"/>
    </source>
</evidence>
<keyword evidence="2" id="KW-0472">Membrane</keyword>
<feature type="region of interest" description="Disordered" evidence="1">
    <location>
        <begin position="1"/>
        <end position="49"/>
    </location>
</feature>
<gene>
    <name evidence="3" type="ORF">HNR07_001378</name>
</gene>
<dbReference type="AlphaFoldDB" id="A0A840WB38"/>
<organism evidence="3 4">
    <name type="scientific">Nocardiopsis metallicus</name>
    <dbReference type="NCBI Taxonomy" id="179819"/>
    <lineage>
        <taxon>Bacteria</taxon>
        <taxon>Bacillati</taxon>
        <taxon>Actinomycetota</taxon>
        <taxon>Actinomycetes</taxon>
        <taxon>Streptosporangiales</taxon>
        <taxon>Nocardiopsidaceae</taxon>
        <taxon>Nocardiopsis</taxon>
    </lineage>
</organism>